<gene>
    <name evidence="2" type="ORF">GG681_05985</name>
</gene>
<evidence type="ECO:0000313" key="3">
    <source>
        <dbReference type="Proteomes" id="UP000436694"/>
    </source>
</evidence>
<dbReference type="Proteomes" id="UP000436694">
    <property type="component" value="Unassembled WGS sequence"/>
</dbReference>
<proteinExistence type="predicted"/>
<keyword evidence="1" id="KW-0812">Transmembrane</keyword>
<keyword evidence="1" id="KW-1133">Transmembrane helix</keyword>
<feature type="transmembrane region" description="Helical" evidence="1">
    <location>
        <begin position="7"/>
        <end position="27"/>
    </location>
</feature>
<comment type="caution">
    <text evidence="2">The sequence shown here is derived from an EMBL/GenBank/DDBJ whole genome shotgun (WGS) entry which is preliminary data.</text>
</comment>
<keyword evidence="3" id="KW-1185">Reference proteome</keyword>
<keyword evidence="1" id="KW-0472">Membrane</keyword>
<name>A0A844ANV0_9RHOB</name>
<dbReference type="Gene3D" id="3.10.450.590">
    <property type="match status" value="1"/>
</dbReference>
<evidence type="ECO:0000313" key="2">
    <source>
        <dbReference type="EMBL" id="MQY42183.1"/>
    </source>
</evidence>
<dbReference type="EMBL" id="WIXK01000002">
    <property type="protein sequence ID" value="MQY42183.1"/>
    <property type="molecule type" value="Genomic_DNA"/>
</dbReference>
<sequence length="139" mass="15738">MNLVKKLLWLVAKTIAILVVFGALIWGSTQFFSRQEKALAQEFVDLLVQRDFSAAYEYFTDDAKAVVPLNTLQNEFDRLAQDYGKLTFIRINLGTSGTTLIATATTGDGCTSQFGFRFIDEKLQRFDIEHLCFEGEYST</sequence>
<evidence type="ECO:0000256" key="1">
    <source>
        <dbReference type="SAM" id="Phobius"/>
    </source>
</evidence>
<reference evidence="2 3" key="1">
    <citation type="submission" date="2019-10" db="EMBL/GenBank/DDBJ databases">
        <title>Epibacterium sp. nov., isolated from seawater.</title>
        <authorList>
            <person name="Zhang X."/>
            <person name="Li N."/>
        </authorList>
    </citation>
    <scope>NUCLEOTIDE SEQUENCE [LARGE SCALE GENOMIC DNA]</scope>
    <source>
        <strain evidence="2 3">SM1969</strain>
    </source>
</reference>
<dbReference type="AlphaFoldDB" id="A0A844ANV0"/>
<dbReference type="InterPro" id="IPR032710">
    <property type="entry name" value="NTF2-like_dom_sf"/>
</dbReference>
<dbReference type="RefSeq" id="WP_153546076.1">
    <property type="nucleotide sequence ID" value="NZ_WIXK01000002.1"/>
</dbReference>
<dbReference type="SUPFAM" id="SSF54427">
    <property type="entry name" value="NTF2-like"/>
    <property type="match status" value="1"/>
</dbReference>
<protein>
    <submittedName>
        <fullName evidence="2">Uncharacterized protein</fullName>
    </submittedName>
</protein>
<organism evidence="2 3">
    <name type="scientific">Tritonibacter aquimaris</name>
    <dbReference type="NCBI Taxonomy" id="2663379"/>
    <lineage>
        <taxon>Bacteria</taxon>
        <taxon>Pseudomonadati</taxon>
        <taxon>Pseudomonadota</taxon>
        <taxon>Alphaproteobacteria</taxon>
        <taxon>Rhodobacterales</taxon>
        <taxon>Paracoccaceae</taxon>
        <taxon>Tritonibacter</taxon>
    </lineage>
</organism>
<accession>A0A844ANV0</accession>